<evidence type="ECO:0000256" key="2">
    <source>
        <dbReference type="SAM" id="Phobius"/>
    </source>
</evidence>
<keyword evidence="4" id="KW-1185">Reference proteome</keyword>
<evidence type="ECO:0000313" key="3">
    <source>
        <dbReference type="EMBL" id="GFH53737.1"/>
    </source>
</evidence>
<gene>
    <name evidence="3" type="ORF">CTEN210_10213</name>
</gene>
<accession>A0AAD3CXA0</accession>
<proteinExistence type="predicted"/>
<feature type="transmembrane region" description="Helical" evidence="2">
    <location>
        <begin position="6"/>
        <end position="25"/>
    </location>
</feature>
<reference evidence="3 4" key="1">
    <citation type="journal article" date="2021" name="Sci. Rep.">
        <title>The genome of the diatom Chaetoceros tenuissimus carries an ancient integrated fragment of an extant virus.</title>
        <authorList>
            <person name="Hongo Y."/>
            <person name="Kimura K."/>
            <person name="Takaki Y."/>
            <person name="Yoshida Y."/>
            <person name="Baba S."/>
            <person name="Kobayashi G."/>
            <person name="Nagasaki K."/>
            <person name="Hano T."/>
            <person name="Tomaru Y."/>
        </authorList>
    </citation>
    <scope>NUCLEOTIDE SEQUENCE [LARGE SCALE GENOMIC DNA]</scope>
    <source>
        <strain evidence="3 4">NIES-3715</strain>
    </source>
</reference>
<evidence type="ECO:0000256" key="1">
    <source>
        <dbReference type="SAM" id="MobiDB-lite"/>
    </source>
</evidence>
<dbReference type="Proteomes" id="UP001054902">
    <property type="component" value="Unassembled WGS sequence"/>
</dbReference>
<sequence>MIARAHYLYAVVFVALAGYNFYRIFSNYDKKSSSKSHAAATNVLGRKNVTNAVANSVTIGNDKILNTGDLHDDLRGKEKVDDKSHPHTNYDSTTTEEASSNDLLRYSKGSQFLNNMDYVYNSTSSESKLLQKCLNLSLPLTNSDPSECWPLTYIMPSFPTSGSQLFNLLINNITYPLHTRMTQYKREGDGAPTYQLATDNTGKDGLIIHSRHNDSSLAFPLMKKAVLFKTHMGFGEKGKSKEHHVFSARDQHTLHGIVRIARNPGDHILRNKFRWTKNGKRCKSLNKSGDECFFKRAQPTCKQIFANDAGKAYVRFHNFWDRTDLNLPQIYVYYEHASQKATVHKAMSTMFRFFDFYSQTNYYMKTFYTEEKIEQLRSIVKEPEYEQGTLMARVCGKDIARKVHDITKEFSERLGYVFDNETATWSLEKPFTFNLTVG</sequence>
<protein>
    <recommendedName>
        <fullName evidence="5">Sulfotransferase domain-containing protein</fullName>
    </recommendedName>
</protein>
<feature type="compositionally biased region" description="Basic and acidic residues" evidence="1">
    <location>
        <begin position="75"/>
        <end position="85"/>
    </location>
</feature>
<keyword evidence="2" id="KW-0472">Membrane</keyword>
<dbReference type="AlphaFoldDB" id="A0AAD3CXA0"/>
<keyword evidence="2" id="KW-0812">Transmembrane</keyword>
<feature type="region of interest" description="Disordered" evidence="1">
    <location>
        <begin position="75"/>
        <end position="99"/>
    </location>
</feature>
<evidence type="ECO:0008006" key="5">
    <source>
        <dbReference type="Google" id="ProtNLM"/>
    </source>
</evidence>
<feature type="compositionally biased region" description="Polar residues" evidence="1">
    <location>
        <begin position="87"/>
        <end position="99"/>
    </location>
</feature>
<name>A0AAD3CXA0_9STRA</name>
<keyword evidence="2" id="KW-1133">Transmembrane helix</keyword>
<evidence type="ECO:0000313" key="4">
    <source>
        <dbReference type="Proteomes" id="UP001054902"/>
    </source>
</evidence>
<comment type="caution">
    <text evidence="3">The sequence shown here is derived from an EMBL/GenBank/DDBJ whole genome shotgun (WGS) entry which is preliminary data.</text>
</comment>
<dbReference type="EMBL" id="BLLK01000047">
    <property type="protein sequence ID" value="GFH53737.1"/>
    <property type="molecule type" value="Genomic_DNA"/>
</dbReference>
<organism evidence="3 4">
    <name type="scientific">Chaetoceros tenuissimus</name>
    <dbReference type="NCBI Taxonomy" id="426638"/>
    <lineage>
        <taxon>Eukaryota</taxon>
        <taxon>Sar</taxon>
        <taxon>Stramenopiles</taxon>
        <taxon>Ochrophyta</taxon>
        <taxon>Bacillariophyta</taxon>
        <taxon>Coscinodiscophyceae</taxon>
        <taxon>Chaetocerotophycidae</taxon>
        <taxon>Chaetocerotales</taxon>
        <taxon>Chaetocerotaceae</taxon>
        <taxon>Chaetoceros</taxon>
    </lineage>
</organism>